<evidence type="ECO:0000256" key="1">
    <source>
        <dbReference type="ARBA" id="ARBA00001954"/>
    </source>
</evidence>
<evidence type="ECO:0000256" key="8">
    <source>
        <dbReference type="PIRSR" id="PIRSR000336-1"/>
    </source>
</evidence>
<dbReference type="SUPFAM" id="SSF56534">
    <property type="entry name" value="Aromatic aminoacid monoxygenases, catalytic and oligomerization domains"/>
    <property type="match status" value="1"/>
</dbReference>
<protein>
    <recommendedName>
        <fullName evidence="3">phenylalanine 4-monooxygenase</fullName>
        <ecNumber evidence="3">1.14.16.1</ecNumber>
    </recommendedName>
</protein>
<dbReference type="EC" id="1.14.16.1" evidence="3"/>
<evidence type="ECO:0000256" key="5">
    <source>
        <dbReference type="ARBA" id="ARBA00023002"/>
    </source>
</evidence>
<evidence type="ECO:0000256" key="4">
    <source>
        <dbReference type="ARBA" id="ARBA00022723"/>
    </source>
</evidence>
<dbReference type="Gene3D" id="1.10.800.10">
    <property type="entry name" value="Aromatic amino acid hydroxylase"/>
    <property type="match status" value="1"/>
</dbReference>
<dbReference type="PIRSF" id="PIRSF000336">
    <property type="entry name" value="TH"/>
    <property type="match status" value="1"/>
</dbReference>
<evidence type="ECO:0000256" key="6">
    <source>
        <dbReference type="ARBA" id="ARBA00023004"/>
    </source>
</evidence>
<evidence type="ECO:0000256" key="3">
    <source>
        <dbReference type="ARBA" id="ARBA00011995"/>
    </source>
</evidence>
<feature type="domain" description="ACT" evidence="11">
    <location>
        <begin position="29"/>
        <end position="108"/>
    </location>
</feature>
<dbReference type="SUPFAM" id="SSF55021">
    <property type="entry name" value="ACT-like"/>
    <property type="match status" value="1"/>
</dbReference>
<evidence type="ECO:0000256" key="7">
    <source>
        <dbReference type="ARBA" id="ARBA00023033"/>
    </source>
</evidence>
<dbReference type="PANTHER" id="PTHR11473">
    <property type="entry name" value="AROMATIC AMINO ACID HYDROXYLASE"/>
    <property type="match status" value="1"/>
</dbReference>
<dbReference type="FunFam" id="1.10.800.10:FF:000004">
    <property type="entry name" value="Tyrosine 3-monooxygenase"/>
    <property type="match status" value="1"/>
</dbReference>
<dbReference type="InterPro" id="IPR045865">
    <property type="entry name" value="ACT-like_dom_sf"/>
</dbReference>
<gene>
    <name evidence="12" type="ORF">LSAA_9707</name>
</gene>
<dbReference type="AlphaFoldDB" id="A0A7R8CYK0"/>
<dbReference type="GO" id="GO:0005506">
    <property type="term" value="F:iron ion binding"/>
    <property type="evidence" value="ECO:0007669"/>
    <property type="project" value="InterPro"/>
</dbReference>
<dbReference type="PRINTS" id="PR00372">
    <property type="entry name" value="FYWHYDRXLASE"/>
</dbReference>
<feature type="domain" description="Biopterin-dependent aromatic amino acid hydroxylase family profile" evidence="10">
    <location>
        <begin position="100"/>
        <end position="446"/>
    </location>
</feature>
<dbReference type="CDD" id="cd04904">
    <property type="entry name" value="ACT_AAAH"/>
    <property type="match status" value="1"/>
</dbReference>
<dbReference type="OrthoDB" id="983542at2759"/>
<dbReference type="InterPro" id="IPR036951">
    <property type="entry name" value="ArAA_hydroxylase_sf"/>
</dbReference>
<dbReference type="PROSITE" id="PS51671">
    <property type="entry name" value="ACT"/>
    <property type="match status" value="1"/>
</dbReference>
<keyword evidence="5 12" id="KW-0560">Oxidoreductase</keyword>
<keyword evidence="4 8" id="KW-0479">Metal-binding</keyword>
<dbReference type="GO" id="GO:0042416">
    <property type="term" value="P:dopamine biosynthetic process"/>
    <property type="evidence" value="ECO:0007669"/>
    <property type="project" value="UniProtKB-ARBA"/>
</dbReference>
<comment type="similarity">
    <text evidence="2">Belongs to the biopterin-dependent aromatic amino acid hydroxylase family.</text>
</comment>
<dbReference type="InterPro" id="IPR036329">
    <property type="entry name" value="Aro-AA_hydroxylase_C_sf"/>
</dbReference>
<feature type="binding site" evidence="8">
    <location>
        <position position="284"/>
    </location>
    <ligand>
        <name>Fe cation</name>
        <dbReference type="ChEBI" id="CHEBI:24875"/>
    </ligand>
</feature>
<dbReference type="InterPro" id="IPR001273">
    <property type="entry name" value="ArAA_hydroxylase"/>
</dbReference>
<dbReference type="PROSITE" id="PS51410">
    <property type="entry name" value="BH4_AAA_HYDROXYL_2"/>
    <property type="match status" value="1"/>
</dbReference>
<accession>A0A7R8CYK0</accession>
<sequence length="448" mass="51401">MPLSGECNPIAMDKSQYIRVASNTYETTTIIFGLNEETGSLAKILVFFKDHGINLLHIESRPSKKEKGQYEFIVDCAIKNISEFNRISDELRKITKHCNVISREFKDKVDAVPYFPMTKKDLDRFANQTLTYGDELDADHPGFTDEVYRKRRKEFADIANQYRHGQEIPKVKYTDVEINTWRTIYRKLRALHKEYACDEFNHVFPLLEQNCGYNEDNIPHLQEVSDFLKGVTGFTLRPVAGLLSSRDFLAGLAYRVFHSTQYIRHPSSPLYTPEPDVCHELLGHVPLFADPAFAEFSQQFGIASLGASDEMIQKLATCYWFTIEFGICKQHGELKAYGAGLLSSYGELEYCLTDKPKHLPFNPSVTSNTKYPITEYQPVYFITDSFEDAKNKLSEFANASTKPFTVRYEPYTESMEILDSKPQILRLLRGINRDVNTLTDALEDLESI</sequence>
<feature type="binding site" evidence="8">
    <location>
        <position position="324"/>
    </location>
    <ligand>
        <name>Fe cation</name>
        <dbReference type="ChEBI" id="CHEBI:24875"/>
    </ligand>
</feature>
<dbReference type="InterPro" id="IPR002912">
    <property type="entry name" value="ACT_dom"/>
</dbReference>
<proteinExistence type="inferred from homology"/>
<dbReference type="PROSITE" id="PS00367">
    <property type="entry name" value="BH4_AAA_HYDROXYL_1"/>
    <property type="match status" value="1"/>
</dbReference>
<organism evidence="12 13">
    <name type="scientific">Lepeophtheirus salmonis</name>
    <name type="common">Salmon louse</name>
    <name type="synonym">Caligus salmonis</name>
    <dbReference type="NCBI Taxonomy" id="72036"/>
    <lineage>
        <taxon>Eukaryota</taxon>
        <taxon>Metazoa</taxon>
        <taxon>Ecdysozoa</taxon>
        <taxon>Arthropoda</taxon>
        <taxon>Crustacea</taxon>
        <taxon>Multicrustacea</taxon>
        <taxon>Hexanauplia</taxon>
        <taxon>Copepoda</taxon>
        <taxon>Siphonostomatoida</taxon>
        <taxon>Caligidae</taxon>
        <taxon>Lepeophtheirus</taxon>
    </lineage>
</organism>
<feature type="binding site" evidence="8">
    <location>
        <position position="279"/>
    </location>
    <ligand>
        <name>Fe cation</name>
        <dbReference type="ChEBI" id="CHEBI:24875"/>
    </ligand>
</feature>
<dbReference type="InterPro" id="IPR019773">
    <property type="entry name" value="Tyrosine_3-monooxygenase-like"/>
</dbReference>
<dbReference type="Pfam" id="PF00351">
    <property type="entry name" value="Biopterin_H"/>
    <property type="match status" value="1"/>
</dbReference>
<dbReference type="Proteomes" id="UP000675881">
    <property type="component" value="Chromosome 5"/>
</dbReference>
<dbReference type="EMBL" id="HG994584">
    <property type="protein sequence ID" value="CAF2942156.1"/>
    <property type="molecule type" value="Genomic_DNA"/>
</dbReference>
<dbReference type="GO" id="GO:0004505">
    <property type="term" value="F:phenylalanine 4-monooxygenase activity"/>
    <property type="evidence" value="ECO:0007669"/>
    <property type="project" value="UniProtKB-EC"/>
</dbReference>
<evidence type="ECO:0000259" key="10">
    <source>
        <dbReference type="PROSITE" id="PS51410"/>
    </source>
</evidence>
<evidence type="ECO:0000259" key="11">
    <source>
        <dbReference type="PROSITE" id="PS51671"/>
    </source>
</evidence>
<comment type="cofactor">
    <cofactor evidence="1 9">
        <name>Fe(2+)</name>
        <dbReference type="ChEBI" id="CHEBI:29033"/>
    </cofactor>
</comment>
<evidence type="ECO:0000256" key="2">
    <source>
        <dbReference type="ARBA" id="ARBA00009712"/>
    </source>
</evidence>
<evidence type="ECO:0000313" key="12">
    <source>
        <dbReference type="EMBL" id="CAF2942156.1"/>
    </source>
</evidence>
<evidence type="ECO:0000256" key="9">
    <source>
        <dbReference type="PIRSR" id="PIRSR601273-2"/>
    </source>
</evidence>
<dbReference type="InterPro" id="IPR019774">
    <property type="entry name" value="Aromatic-AA_hydroxylase_C"/>
</dbReference>
<dbReference type="GO" id="GO:0048066">
    <property type="term" value="P:developmental pigmentation"/>
    <property type="evidence" value="ECO:0007669"/>
    <property type="project" value="UniProtKB-ARBA"/>
</dbReference>
<keyword evidence="7" id="KW-0503">Monooxygenase</keyword>
<keyword evidence="6 8" id="KW-0408">Iron</keyword>
<dbReference type="PANTHER" id="PTHR11473:SF24">
    <property type="entry name" value="PHENYLALANINE-4-HYDROXYLASE"/>
    <property type="match status" value="1"/>
</dbReference>
<dbReference type="InterPro" id="IPR018301">
    <property type="entry name" value="ArAA_hydroxylase_Fe/CU_BS"/>
</dbReference>
<name>A0A7R8CYK0_LEPSM</name>
<evidence type="ECO:0000313" key="13">
    <source>
        <dbReference type="Proteomes" id="UP000675881"/>
    </source>
</evidence>
<reference evidence="12" key="1">
    <citation type="submission" date="2021-02" db="EMBL/GenBank/DDBJ databases">
        <authorList>
            <person name="Bekaert M."/>
        </authorList>
    </citation>
    <scope>NUCLEOTIDE SEQUENCE</scope>
    <source>
        <strain evidence="12">IoA-00</strain>
    </source>
</reference>
<keyword evidence="13" id="KW-1185">Reference proteome</keyword>
<dbReference type="Pfam" id="PF01842">
    <property type="entry name" value="ACT"/>
    <property type="match status" value="1"/>
</dbReference>